<comment type="catalytic activity">
    <reaction evidence="12">
        <text>2 [molybdopterin-synthase sulfur-carrier protein]-C-terminal-Gly-aminoethanethioate + cyclic pyranopterin phosphate + H2O = molybdopterin + 2 [molybdopterin-synthase sulfur-carrier protein]-C-terminal Gly-Gly + 2 H(+)</text>
        <dbReference type="Rhea" id="RHEA:26333"/>
        <dbReference type="Rhea" id="RHEA-COMP:12202"/>
        <dbReference type="Rhea" id="RHEA-COMP:19907"/>
        <dbReference type="ChEBI" id="CHEBI:15377"/>
        <dbReference type="ChEBI" id="CHEBI:15378"/>
        <dbReference type="ChEBI" id="CHEBI:58698"/>
        <dbReference type="ChEBI" id="CHEBI:59648"/>
        <dbReference type="ChEBI" id="CHEBI:90778"/>
        <dbReference type="ChEBI" id="CHEBI:232372"/>
        <dbReference type="EC" id="2.8.1.12"/>
    </reaction>
</comment>
<name>A0A1M5GDB8_VIBGA</name>
<dbReference type="UniPathway" id="UPA00344"/>
<evidence type="ECO:0000256" key="8">
    <source>
        <dbReference type="ARBA" id="ARBA00029745"/>
    </source>
</evidence>
<comment type="subunit">
    <text evidence="7">Heterotetramer of 2 MoaD subunits and 2 MoaE subunits. Also stable as homodimer. The enzyme changes between these two forms during catalysis.</text>
</comment>
<evidence type="ECO:0000313" key="14">
    <source>
        <dbReference type="Proteomes" id="UP000184159"/>
    </source>
</evidence>
<protein>
    <recommendedName>
        <fullName evidence="4">Molybdopterin synthase catalytic subunit</fullName>
        <ecNumber evidence="3">2.8.1.12</ecNumber>
    </recommendedName>
    <alternativeName>
        <fullName evidence="10">MPT synthase subunit 2</fullName>
    </alternativeName>
    <alternativeName>
        <fullName evidence="8">Molybdenum cofactor biosynthesis protein E</fullName>
    </alternativeName>
    <alternativeName>
        <fullName evidence="9">Molybdopterin-converting factor large subunit</fullName>
    </alternativeName>
    <alternativeName>
        <fullName evidence="11">Molybdopterin-converting factor subunit 2</fullName>
    </alternativeName>
</protein>
<evidence type="ECO:0000256" key="1">
    <source>
        <dbReference type="ARBA" id="ARBA00005046"/>
    </source>
</evidence>
<evidence type="ECO:0000256" key="3">
    <source>
        <dbReference type="ARBA" id="ARBA00011950"/>
    </source>
</evidence>
<organism evidence="13 14">
    <name type="scientific">Vibrio gazogenes DSM 21264 = NBRC 103151</name>
    <dbReference type="NCBI Taxonomy" id="1123492"/>
    <lineage>
        <taxon>Bacteria</taxon>
        <taxon>Pseudomonadati</taxon>
        <taxon>Pseudomonadota</taxon>
        <taxon>Gammaproteobacteria</taxon>
        <taxon>Vibrionales</taxon>
        <taxon>Vibrionaceae</taxon>
        <taxon>Vibrio</taxon>
    </lineage>
</organism>
<dbReference type="GO" id="GO:0030366">
    <property type="term" value="F:molybdopterin synthase activity"/>
    <property type="evidence" value="ECO:0007669"/>
    <property type="project" value="UniProtKB-EC"/>
</dbReference>
<dbReference type="InterPro" id="IPR036563">
    <property type="entry name" value="MoaE_sf"/>
</dbReference>
<reference evidence="14" key="1">
    <citation type="submission" date="2016-11" db="EMBL/GenBank/DDBJ databases">
        <authorList>
            <person name="Varghese N."/>
            <person name="Submissions S."/>
        </authorList>
    </citation>
    <scope>NUCLEOTIDE SEQUENCE [LARGE SCALE GENOMIC DNA]</scope>
    <source>
        <strain evidence="14">DSM 21264</strain>
    </source>
</reference>
<evidence type="ECO:0000313" key="13">
    <source>
        <dbReference type="EMBL" id="SHG01755.1"/>
    </source>
</evidence>
<evidence type="ECO:0000256" key="7">
    <source>
        <dbReference type="ARBA" id="ARBA00026066"/>
    </source>
</evidence>
<keyword evidence="6" id="KW-0501">Molybdenum cofactor biosynthesis</keyword>
<evidence type="ECO:0000256" key="11">
    <source>
        <dbReference type="ARBA" id="ARBA00032474"/>
    </source>
</evidence>
<evidence type="ECO:0000256" key="9">
    <source>
        <dbReference type="ARBA" id="ARBA00030407"/>
    </source>
</evidence>
<evidence type="ECO:0000256" key="5">
    <source>
        <dbReference type="ARBA" id="ARBA00022679"/>
    </source>
</evidence>
<dbReference type="CDD" id="cd00756">
    <property type="entry name" value="MoaE"/>
    <property type="match status" value="1"/>
</dbReference>
<dbReference type="PANTHER" id="PTHR23404">
    <property type="entry name" value="MOLYBDOPTERIN SYNTHASE RELATED"/>
    <property type="match status" value="1"/>
</dbReference>
<dbReference type="FunFam" id="3.90.1170.40:FF:000001">
    <property type="entry name" value="Molybdopterin synthase catalytic subunit MoaE"/>
    <property type="match status" value="1"/>
</dbReference>
<dbReference type="EMBL" id="FQUH01000024">
    <property type="protein sequence ID" value="SHG01755.1"/>
    <property type="molecule type" value="Genomic_DNA"/>
</dbReference>
<comment type="pathway">
    <text evidence="1">Cofactor biosynthesis; molybdopterin biosynthesis.</text>
</comment>
<keyword evidence="5" id="KW-0808">Transferase</keyword>
<keyword evidence="14" id="KW-1185">Reference proteome</keyword>
<dbReference type="Gene3D" id="3.90.1170.40">
    <property type="entry name" value="Molybdopterin biosynthesis MoaE subunit"/>
    <property type="match status" value="1"/>
</dbReference>
<dbReference type="Pfam" id="PF02391">
    <property type="entry name" value="MoaE"/>
    <property type="match status" value="1"/>
</dbReference>
<dbReference type="Proteomes" id="UP000184159">
    <property type="component" value="Unassembled WGS sequence"/>
</dbReference>
<dbReference type="EC" id="2.8.1.12" evidence="3"/>
<proteinExistence type="inferred from homology"/>
<evidence type="ECO:0000256" key="2">
    <source>
        <dbReference type="ARBA" id="ARBA00005426"/>
    </source>
</evidence>
<accession>A0A1M5GDB8</accession>
<evidence type="ECO:0000256" key="6">
    <source>
        <dbReference type="ARBA" id="ARBA00023150"/>
    </source>
</evidence>
<dbReference type="RefSeq" id="WP_072962805.1">
    <property type="nucleotide sequence ID" value="NZ_FQUH01000024.1"/>
</dbReference>
<dbReference type="GO" id="GO:0006777">
    <property type="term" value="P:Mo-molybdopterin cofactor biosynthetic process"/>
    <property type="evidence" value="ECO:0007669"/>
    <property type="project" value="UniProtKB-KW"/>
</dbReference>
<evidence type="ECO:0000256" key="10">
    <source>
        <dbReference type="ARBA" id="ARBA00030781"/>
    </source>
</evidence>
<dbReference type="SUPFAM" id="SSF54690">
    <property type="entry name" value="Molybdopterin synthase subunit MoaE"/>
    <property type="match status" value="1"/>
</dbReference>
<dbReference type="NCBIfam" id="NF007959">
    <property type="entry name" value="PRK10678.1"/>
    <property type="match status" value="1"/>
</dbReference>
<dbReference type="InterPro" id="IPR003448">
    <property type="entry name" value="Mopterin_biosynth_MoaE"/>
</dbReference>
<dbReference type="AlphaFoldDB" id="A0A1M5GDB8"/>
<evidence type="ECO:0000256" key="4">
    <source>
        <dbReference type="ARBA" id="ARBA00013858"/>
    </source>
</evidence>
<evidence type="ECO:0000256" key="12">
    <source>
        <dbReference type="ARBA" id="ARBA00049878"/>
    </source>
</evidence>
<sequence length="150" mass="16775">MEYSVAVQYDDFCVEDEYQALSQGDDAGAVVTFVGKVRDMNLGNQVTGLHLEHYPGMTEKALNTICEQALQRWPLLAIRVIHRIGDLAIGAQIVFVGVSSHHRDAAFAASAFIMDTLKTQAPFWKKETTSSGERWLDSRDSDRLAAEKWQ</sequence>
<gene>
    <name evidence="13" type="ORF">SAMN02745781_03761</name>
</gene>
<comment type="similarity">
    <text evidence="2">Belongs to the MoaE family.</text>
</comment>